<evidence type="ECO:0000313" key="2">
    <source>
        <dbReference type="Proteomes" id="UP000580861"/>
    </source>
</evidence>
<dbReference type="EMBL" id="JACHMX010000001">
    <property type="protein sequence ID" value="MBB5854479.1"/>
    <property type="molecule type" value="Genomic_DNA"/>
</dbReference>
<gene>
    <name evidence="1" type="ORF">HDA45_004566</name>
</gene>
<evidence type="ECO:0000313" key="1">
    <source>
        <dbReference type="EMBL" id="MBB5854479.1"/>
    </source>
</evidence>
<protein>
    <submittedName>
        <fullName evidence="1">Uncharacterized protein</fullName>
    </submittedName>
</protein>
<comment type="caution">
    <text evidence="1">The sequence shown here is derived from an EMBL/GenBank/DDBJ whole genome shotgun (WGS) entry which is preliminary data.</text>
</comment>
<reference evidence="1 2" key="1">
    <citation type="submission" date="2020-08" db="EMBL/GenBank/DDBJ databases">
        <title>Sequencing the genomes of 1000 actinobacteria strains.</title>
        <authorList>
            <person name="Klenk H.-P."/>
        </authorList>
    </citation>
    <scope>NUCLEOTIDE SEQUENCE [LARGE SCALE GENOMIC DNA]</scope>
    <source>
        <strain evidence="1 2">DSM 45272</strain>
    </source>
</reference>
<dbReference type="Proteomes" id="UP000580861">
    <property type="component" value="Unassembled WGS sequence"/>
</dbReference>
<name>A0A841AZY0_9PSEU</name>
<keyword evidence="2" id="KW-1185">Reference proteome</keyword>
<dbReference type="AlphaFoldDB" id="A0A841AZY0"/>
<dbReference type="RefSeq" id="WP_221471215.1">
    <property type="nucleotide sequence ID" value="NZ_JACHMX010000001.1"/>
</dbReference>
<proteinExistence type="predicted"/>
<sequence length="204" mass="23150">MPEDEHGGVKDGRSSYLEPGTGYGTSIFFSFPKPYNAAQVAFIRHLSDNLKSRGFFPRTLGVTDYDMDAPLRAVRRLMFESHGLLAVAFRRIYVKSGTGNFRADLDHINQYPLSDVWLSTPWIHIEPAMAYQLGLPTLIMRETGVLADGLLEKGVTGLYAPEFDLTGDPLNYLKSSEWNQILTRWEHQVRTVLERKGNPPRLYD</sequence>
<accession>A0A841AZY0</accession>
<organism evidence="1 2">
    <name type="scientific">Amycolatopsis umgeniensis</name>
    <dbReference type="NCBI Taxonomy" id="336628"/>
    <lineage>
        <taxon>Bacteria</taxon>
        <taxon>Bacillati</taxon>
        <taxon>Actinomycetota</taxon>
        <taxon>Actinomycetes</taxon>
        <taxon>Pseudonocardiales</taxon>
        <taxon>Pseudonocardiaceae</taxon>
        <taxon>Amycolatopsis</taxon>
    </lineage>
</organism>